<comment type="subunit">
    <text evidence="7">The basal body constitutes a major portion of the flagellar organelle and consists of four rings (L,P,S, and M) mounted on a central rod.</text>
</comment>
<dbReference type="RefSeq" id="WP_092374167.1">
    <property type="nucleotide sequence ID" value="NZ_FORX01000007.1"/>
</dbReference>
<evidence type="ECO:0000256" key="3">
    <source>
        <dbReference type="ARBA" id="ARBA00022729"/>
    </source>
</evidence>
<dbReference type="OrthoDB" id="9789227at2"/>
<comment type="function">
    <text evidence="1 7">Assembles around the rod to form the L-ring and probably protects the motor/basal body from shearing forces during rotation.</text>
</comment>
<keyword evidence="5 7" id="KW-0975">Bacterial flagellum</keyword>
<evidence type="ECO:0000256" key="8">
    <source>
        <dbReference type="SAM" id="MobiDB-lite"/>
    </source>
</evidence>
<proteinExistence type="inferred from homology"/>
<evidence type="ECO:0000256" key="4">
    <source>
        <dbReference type="ARBA" id="ARBA00023136"/>
    </source>
</evidence>
<dbReference type="InterPro" id="IPR000527">
    <property type="entry name" value="Flag_Lring"/>
</dbReference>
<dbReference type="GO" id="GO:0071973">
    <property type="term" value="P:bacterial-type flagellum-dependent cell motility"/>
    <property type="evidence" value="ECO:0007669"/>
    <property type="project" value="InterPro"/>
</dbReference>
<evidence type="ECO:0000256" key="7">
    <source>
        <dbReference type="HAMAP-Rule" id="MF_00415"/>
    </source>
</evidence>
<keyword evidence="10" id="KW-1185">Reference proteome</keyword>
<evidence type="ECO:0000256" key="6">
    <source>
        <dbReference type="ARBA" id="ARBA00023237"/>
    </source>
</evidence>
<dbReference type="GO" id="GO:0009427">
    <property type="term" value="C:bacterial-type flagellum basal body, distal rod, L ring"/>
    <property type="evidence" value="ECO:0007669"/>
    <property type="project" value="InterPro"/>
</dbReference>
<keyword evidence="9" id="KW-0282">Flagellum</keyword>
<feature type="region of interest" description="Disordered" evidence="8">
    <location>
        <begin position="24"/>
        <end position="47"/>
    </location>
</feature>
<accession>A0A1I3U5W6</accession>
<evidence type="ECO:0000256" key="2">
    <source>
        <dbReference type="ARBA" id="ARBA00006929"/>
    </source>
</evidence>
<dbReference type="PROSITE" id="PS51257">
    <property type="entry name" value="PROKAR_LIPOPROTEIN"/>
    <property type="match status" value="1"/>
</dbReference>
<comment type="subcellular location">
    <subcellularLocation>
        <location evidence="7">Cell outer membrane</location>
        <topology evidence="7">Lipid-anchor</topology>
    </subcellularLocation>
    <subcellularLocation>
        <location evidence="7">Bacterial flagellum basal body</location>
    </subcellularLocation>
</comment>
<dbReference type="Pfam" id="PF02107">
    <property type="entry name" value="FlgH"/>
    <property type="match status" value="1"/>
</dbReference>
<protein>
    <recommendedName>
        <fullName evidence="7">Flagellar L-ring protein</fullName>
    </recommendedName>
    <alternativeName>
        <fullName evidence="7">Basal body L-ring protein</fullName>
    </alternativeName>
</protein>
<name>A0A1I3U5W6_9BACT</name>
<keyword evidence="9" id="KW-0969">Cilium</keyword>
<dbReference type="AlphaFoldDB" id="A0A1I3U5W6"/>
<feature type="compositionally biased region" description="Pro residues" evidence="8">
    <location>
        <begin position="24"/>
        <end position="36"/>
    </location>
</feature>
<sequence>MQKRFLMFTLAVLAMTGCRTTSRPPMPAAVVTPPPQERVSEAQNPGSLFDPDGATMLFADARAKRVGDILLIKVVETTLSKSKASTTADRASSMDLGVSAYLGQKQLPLIPDATVGPESLVSASSTSGFEGDGETKRESSLTTTVAARVTRVLGGGLMEVVGARETRVNGETQIVLVQGVARDRDIDADNTIMSTSLAEARIELYGEGVLADKQRPGWLARILDNVWPF</sequence>
<dbReference type="GO" id="GO:0003774">
    <property type="term" value="F:cytoskeletal motor activity"/>
    <property type="evidence" value="ECO:0007669"/>
    <property type="project" value="InterPro"/>
</dbReference>
<dbReference type="PANTHER" id="PTHR34933:SF1">
    <property type="entry name" value="FLAGELLAR L-RING PROTEIN"/>
    <property type="match status" value="1"/>
</dbReference>
<keyword evidence="9" id="KW-0966">Cell projection</keyword>
<dbReference type="HAMAP" id="MF_00415">
    <property type="entry name" value="FlgH"/>
    <property type="match status" value="1"/>
</dbReference>
<dbReference type="STRING" id="52560.SAMN04488082_10724"/>
<gene>
    <name evidence="7" type="primary">flgH</name>
    <name evidence="9" type="ORF">SAMN04488082_10724</name>
</gene>
<dbReference type="NCBIfam" id="NF009336">
    <property type="entry name" value="PRK12696.1"/>
    <property type="match status" value="1"/>
</dbReference>
<evidence type="ECO:0000313" key="9">
    <source>
        <dbReference type="EMBL" id="SFJ77979.1"/>
    </source>
</evidence>
<evidence type="ECO:0000313" key="10">
    <source>
        <dbReference type="Proteomes" id="UP000198635"/>
    </source>
</evidence>
<dbReference type="Proteomes" id="UP000198635">
    <property type="component" value="Unassembled WGS sequence"/>
</dbReference>
<keyword evidence="7" id="KW-0449">Lipoprotein</keyword>
<feature type="region of interest" description="Disordered" evidence="8">
    <location>
        <begin position="121"/>
        <end position="141"/>
    </location>
</feature>
<organism evidence="9 10">
    <name type="scientific">Desulfomicrobium apsheronum</name>
    <dbReference type="NCBI Taxonomy" id="52560"/>
    <lineage>
        <taxon>Bacteria</taxon>
        <taxon>Pseudomonadati</taxon>
        <taxon>Thermodesulfobacteriota</taxon>
        <taxon>Desulfovibrionia</taxon>
        <taxon>Desulfovibrionales</taxon>
        <taxon>Desulfomicrobiaceae</taxon>
        <taxon>Desulfomicrobium</taxon>
    </lineage>
</organism>
<dbReference type="EMBL" id="FORX01000007">
    <property type="protein sequence ID" value="SFJ77979.1"/>
    <property type="molecule type" value="Genomic_DNA"/>
</dbReference>
<evidence type="ECO:0000256" key="1">
    <source>
        <dbReference type="ARBA" id="ARBA00002591"/>
    </source>
</evidence>
<keyword evidence="6 7" id="KW-0998">Cell outer membrane</keyword>
<dbReference type="GO" id="GO:0009279">
    <property type="term" value="C:cell outer membrane"/>
    <property type="evidence" value="ECO:0007669"/>
    <property type="project" value="UniProtKB-SubCell"/>
</dbReference>
<comment type="similarity">
    <text evidence="2 7">Belongs to the FlgH family.</text>
</comment>
<keyword evidence="3 7" id="KW-0732">Signal</keyword>
<reference evidence="10" key="1">
    <citation type="submission" date="2016-10" db="EMBL/GenBank/DDBJ databases">
        <authorList>
            <person name="Varghese N."/>
            <person name="Submissions S."/>
        </authorList>
    </citation>
    <scope>NUCLEOTIDE SEQUENCE [LARGE SCALE GENOMIC DNA]</scope>
    <source>
        <strain evidence="10">DSM 5918</strain>
    </source>
</reference>
<keyword evidence="4 7" id="KW-0472">Membrane</keyword>
<evidence type="ECO:0000256" key="5">
    <source>
        <dbReference type="ARBA" id="ARBA00023143"/>
    </source>
</evidence>
<dbReference type="PRINTS" id="PR01008">
    <property type="entry name" value="FLGLRINGFLGH"/>
</dbReference>
<dbReference type="PANTHER" id="PTHR34933">
    <property type="entry name" value="FLAGELLAR L-RING PROTEIN"/>
    <property type="match status" value="1"/>
</dbReference>